<protein>
    <recommendedName>
        <fullName evidence="5">Homeobox domain-containing protein</fullName>
    </recommendedName>
</protein>
<dbReference type="SMART" id="SM00389">
    <property type="entry name" value="HOX"/>
    <property type="match status" value="1"/>
</dbReference>
<dbReference type="InterPro" id="IPR001356">
    <property type="entry name" value="HD"/>
</dbReference>
<feature type="domain" description="Homeobox" evidence="5">
    <location>
        <begin position="129"/>
        <end position="164"/>
    </location>
</feature>
<dbReference type="InterPro" id="IPR009057">
    <property type="entry name" value="Homeodomain-like_sf"/>
</dbReference>
<feature type="DNA-binding region" description="Homeobox" evidence="4">
    <location>
        <begin position="131"/>
        <end position="165"/>
    </location>
</feature>
<dbReference type="AlphaFoldDB" id="A0A507DJR1"/>
<dbReference type="InterPro" id="IPR050224">
    <property type="entry name" value="TALE_homeobox"/>
</dbReference>
<sequence length="178" mass="19892">MDFTLLPDMDLFGMSQQDNLVAQLKTLRHQVLLNTGEKSPSQQVAELSAILSNSPELEASHGMLGQEALNLVNTITAKCVIDSECVQKLDEIKGTITARETAPGNVFDAGAVVSRVPLYQWLIQHRDAPYPTDKEKLDLAEKTGMTVLQINHWFVNSRRRKVAERDDLNMLYAETLVI</sequence>
<keyword evidence="3 4" id="KW-0539">Nucleus</keyword>
<reference evidence="6 7" key="1">
    <citation type="journal article" date="2019" name="Sci. Rep.">
        <title>Comparative genomics of chytrid fungi reveal insights into the obligate biotrophic and pathogenic lifestyle of Synchytrium endobioticum.</title>
        <authorList>
            <person name="van de Vossenberg B.T.L.H."/>
            <person name="Warris S."/>
            <person name="Nguyen H.D.T."/>
            <person name="van Gent-Pelzer M.P.E."/>
            <person name="Joly D.L."/>
            <person name="van de Geest H.C."/>
            <person name="Bonants P.J.M."/>
            <person name="Smith D.S."/>
            <person name="Levesque C.A."/>
            <person name="van der Lee T.A.J."/>
        </authorList>
    </citation>
    <scope>NUCLEOTIDE SEQUENCE [LARGE SCALE GENOMIC DNA]</scope>
    <source>
        <strain evidence="6 7">CBS 675.73</strain>
    </source>
</reference>
<dbReference type="EMBL" id="QEAP01001099">
    <property type="protein sequence ID" value="TPX51939.1"/>
    <property type="molecule type" value="Genomic_DNA"/>
</dbReference>
<keyword evidence="7" id="KW-1185">Reference proteome</keyword>
<dbReference type="Proteomes" id="UP000320333">
    <property type="component" value="Unassembled WGS sequence"/>
</dbReference>
<dbReference type="CDD" id="cd00086">
    <property type="entry name" value="homeodomain"/>
    <property type="match status" value="1"/>
</dbReference>
<evidence type="ECO:0000256" key="2">
    <source>
        <dbReference type="ARBA" id="ARBA00023155"/>
    </source>
</evidence>
<evidence type="ECO:0000313" key="7">
    <source>
        <dbReference type="Proteomes" id="UP000320333"/>
    </source>
</evidence>
<evidence type="ECO:0000256" key="4">
    <source>
        <dbReference type="PROSITE-ProRule" id="PRU00108"/>
    </source>
</evidence>
<dbReference type="GO" id="GO:0006355">
    <property type="term" value="P:regulation of DNA-templated transcription"/>
    <property type="evidence" value="ECO:0007669"/>
    <property type="project" value="InterPro"/>
</dbReference>
<accession>A0A507DJR1</accession>
<evidence type="ECO:0000313" key="6">
    <source>
        <dbReference type="EMBL" id="TPX51939.1"/>
    </source>
</evidence>
<proteinExistence type="predicted"/>
<evidence type="ECO:0000256" key="3">
    <source>
        <dbReference type="ARBA" id="ARBA00023242"/>
    </source>
</evidence>
<evidence type="ECO:0000259" key="5">
    <source>
        <dbReference type="PROSITE" id="PS50071"/>
    </source>
</evidence>
<gene>
    <name evidence="6" type="ORF">CcCBS67573_g09983</name>
</gene>
<keyword evidence="1 4" id="KW-0238">DNA-binding</keyword>
<comment type="caution">
    <text evidence="6">The sequence shown here is derived from an EMBL/GenBank/DDBJ whole genome shotgun (WGS) entry which is preliminary data.</text>
</comment>
<dbReference type="SUPFAM" id="SSF46689">
    <property type="entry name" value="Homeodomain-like"/>
    <property type="match status" value="1"/>
</dbReference>
<dbReference type="PANTHER" id="PTHR11850">
    <property type="entry name" value="HOMEOBOX PROTEIN TRANSCRIPTION FACTORS"/>
    <property type="match status" value="1"/>
</dbReference>
<comment type="subcellular location">
    <subcellularLocation>
        <location evidence="4">Nucleus</location>
    </subcellularLocation>
</comment>
<dbReference type="GO" id="GO:0003677">
    <property type="term" value="F:DNA binding"/>
    <property type="evidence" value="ECO:0007669"/>
    <property type="project" value="UniProtKB-UniRule"/>
</dbReference>
<dbReference type="Pfam" id="PF05920">
    <property type="entry name" value="Homeobox_KN"/>
    <property type="match status" value="1"/>
</dbReference>
<evidence type="ECO:0000256" key="1">
    <source>
        <dbReference type="ARBA" id="ARBA00023125"/>
    </source>
</evidence>
<dbReference type="Gene3D" id="1.10.10.60">
    <property type="entry name" value="Homeodomain-like"/>
    <property type="match status" value="1"/>
</dbReference>
<dbReference type="PROSITE" id="PS50071">
    <property type="entry name" value="HOMEOBOX_2"/>
    <property type="match status" value="1"/>
</dbReference>
<name>A0A507DJR1_9FUNG</name>
<dbReference type="GO" id="GO:0005634">
    <property type="term" value="C:nucleus"/>
    <property type="evidence" value="ECO:0007669"/>
    <property type="project" value="UniProtKB-SubCell"/>
</dbReference>
<keyword evidence="2 4" id="KW-0371">Homeobox</keyword>
<dbReference type="InterPro" id="IPR008422">
    <property type="entry name" value="KN_HD"/>
</dbReference>
<dbReference type="STRING" id="246404.A0A507DJR1"/>
<organism evidence="6 7">
    <name type="scientific">Chytriomyces confervae</name>
    <dbReference type="NCBI Taxonomy" id="246404"/>
    <lineage>
        <taxon>Eukaryota</taxon>
        <taxon>Fungi</taxon>
        <taxon>Fungi incertae sedis</taxon>
        <taxon>Chytridiomycota</taxon>
        <taxon>Chytridiomycota incertae sedis</taxon>
        <taxon>Chytridiomycetes</taxon>
        <taxon>Chytridiales</taxon>
        <taxon>Chytriomycetaceae</taxon>
        <taxon>Chytriomyces</taxon>
    </lineage>
</organism>
<dbReference type="OrthoDB" id="10056939at2759"/>